<evidence type="ECO:0000313" key="3">
    <source>
        <dbReference type="Proteomes" id="UP001187531"/>
    </source>
</evidence>
<dbReference type="Pfam" id="PF01434">
    <property type="entry name" value="Peptidase_M41"/>
    <property type="match status" value="1"/>
</dbReference>
<dbReference type="GO" id="GO:0005524">
    <property type="term" value="F:ATP binding"/>
    <property type="evidence" value="ECO:0007669"/>
    <property type="project" value="InterPro"/>
</dbReference>
<dbReference type="Gene3D" id="1.20.58.760">
    <property type="entry name" value="Peptidase M41"/>
    <property type="match status" value="1"/>
</dbReference>
<sequence>MAFKENPEQCGNQFTVFQEAENVPVTHYTKGFNPLNKVNINVPGVSLGHTYYIPEKGKFHLAKLELLAKMDSMMKDTSVNKLKFGTDKITNGASSDLKLQKPLLSKNI</sequence>
<dbReference type="SUPFAM" id="SSF140990">
    <property type="entry name" value="FtsH protease domain-like"/>
    <property type="match status" value="1"/>
</dbReference>
<dbReference type="GO" id="GO:0004176">
    <property type="term" value="F:ATP-dependent peptidase activity"/>
    <property type="evidence" value="ECO:0007669"/>
    <property type="project" value="InterPro"/>
</dbReference>
<accession>A0AA88IB08</accession>
<dbReference type="AlphaFoldDB" id="A0AA88IB08"/>
<protein>
    <recommendedName>
        <fullName evidence="1">Peptidase M41 domain-containing protein</fullName>
    </recommendedName>
</protein>
<proteinExistence type="predicted"/>
<gene>
    <name evidence="2" type="ORF">QYM36_002263</name>
</gene>
<reference evidence="2" key="1">
    <citation type="submission" date="2023-07" db="EMBL/GenBank/DDBJ databases">
        <title>Chromosome-level genome assembly of Artemia franciscana.</title>
        <authorList>
            <person name="Jo E."/>
        </authorList>
    </citation>
    <scope>NUCLEOTIDE SEQUENCE</scope>
    <source>
        <tissue evidence="2">Whole body</tissue>
    </source>
</reference>
<name>A0AA88IB08_ARTSF</name>
<feature type="domain" description="Peptidase M41" evidence="1">
    <location>
        <begin position="15"/>
        <end position="98"/>
    </location>
</feature>
<comment type="caution">
    <text evidence="2">The sequence shown here is derived from an EMBL/GenBank/DDBJ whole genome shotgun (WGS) entry which is preliminary data.</text>
</comment>
<evidence type="ECO:0000259" key="1">
    <source>
        <dbReference type="Pfam" id="PF01434"/>
    </source>
</evidence>
<keyword evidence="3" id="KW-1185">Reference proteome</keyword>
<dbReference type="EMBL" id="JAVRJZ010000004">
    <property type="protein sequence ID" value="KAK2723849.1"/>
    <property type="molecule type" value="Genomic_DNA"/>
</dbReference>
<organism evidence="2 3">
    <name type="scientific">Artemia franciscana</name>
    <name type="common">Brine shrimp</name>
    <name type="synonym">Artemia sanfranciscana</name>
    <dbReference type="NCBI Taxonomy" id="6661"/>
    <lineage>
        <taxon>Eukaryota</taxon>
        <taxon>Metazoa</taxon>
        <taxon>Ecdysozoa</taxon>
        <taxon>Arthropoda</taxon>
        <taxon>Crustacea</taxon>
        <taxon>Branchiopoda</taxon>
        <taxon>Anostraca</taxon>
        <taxon>Artemiidae</taxon>
        <taxon>Artemia</taxon>
    </lineage>
</organism>
<dbReference type="GO" id="GO:0004222">
    <property type="term" value="F:metalloendopeptidase activity"/>
    <property type="evidence" value="ECO:0007669"/>
    <property type="project" value="InterPro"/>
</dbReference>
<evidence type="ECO:0000313" key="2">
    <source>
        <dbReference type="EMBL" id="KAK2723849.1"/>
    </source>
</evidence>
<dbReference type="GO" id="GO:0006508">
    <property type="term" value="P:proteolysis"/>
    <property type="evidence" value="ECO:0007669"/>
    <property type="project" value="InterPro"/>
</dbReference>
<dbReference type="Proteomes" id="UP001187531">
    <property type="component" value="Unassembled WGS sequence"/>
</dbReference>
<dbReference type="InterPro" id="IPR037219">
    <property type="entry name" value="Peptidase_M41-like"/>
</dbReference>
<dbReference type="InterPro" id="IPR000642">
    <property type="entry name" value="Peptidase_M41"/>
</dbReference>